<proteinExistence type="predicted"/>
<accession>A0A6J2JHX2</accession>
<dbReference type="GeneID" id="114241831"/>
<dbReference type="KEGG" id="bman:114241831"/>
<name>A0A6J2JHX2_BOMMA</name>
<evidence type="ECO:0000313" key="2">
    <source>
        <dbReference type="RefSeq" id="XP_028028612.1"/>
    </source>
</evidence>
<sequence length="140" mass="15509">MAAVGLTTGELFFKLVVFAKPVKCSHNDDDDRHSIPRGTLRTHLLYQPIVLLDVARKLLERAIAARIVRHVTGTDPDLSAEQYGFSEGRSTIDAFMRVRALSDKAVAWGGVAFNTLPWSVIAGTLEYHGVPTYLRRLVGF</sequence>
<dbReference type="Proteomes" id="UP000504629">
    <property type="component" value="Unplaced"/>
</dbReference>
<evidence type="ECO:0000313" key="1">
    <source>
        <dbReference type="Proteomes" id="UP000504629"/>
    </source>
</evidence>
<organism evidence="1 2">
    <name type="scientific">Bombyx mandarina</name>
    <name type="common">Wild silk moth</name>
    <name type="synonym">Wild silkworm</name>
    <dbReference type="NCBI Taxonomy" id="7092"/>
    <lineage>
        <taxon>Eukaryota</taxon>
        <taxon>Metazoa</taxon>
        <taxon>Ecdysozoa</taxon>
        <taxon>Arthropoda</taxon>
        <taxon>Hexapoda</taxon>
        <taxon>Insecta</taxon>
        <taxon>Pterygota</taxon>
        <taxon>Neoptera</taxon>
        <taxon>Endopterygota</taxon>
        <taxon>Lepidoptera</taxon>
        <taxon>Glossata</taxon>
        <taxon>Ditrysia</taxon>
        <taxon>Bombycoidea</taxon>
        <taxon>Bombycidae</taxon>
        <taxon>Bombycinae</taxon>
        <taxon>Bombyx</taxon>
    </lineage>
</organism>
<dbReference type="OrthoDB" id="415822at2759"/>
<gene>
    <name evidence="2" type="primary">LOC114241831</name>
</gene>
<dbReference type="AlphaFoldDB" id="A0A6J2JHX2"/>
<keyword evidence="1" id="KW-1185">Reference proteome</keyword>
<reference evidence="2" key="1">
    <citation type="submission" date="2025-08" db="UniProtKB">
        <authorList>
            <consortium name="RefSeq"/>
        </authorList>
    </citation>
    <scope>IDENTIFICATION</scope>
    <source>
        <tissue evidence="2">Silk gland</tissue>
    </source>
</reference>
<dbReference type="RefSeq" id="XP_028028612.1">
    <property type="nucleotide sequence ID" value="XM_028172811.1"/>
</dbReference>
<protein>
    <submittedName>
        <fullName evidence="2">Uncharacterized protein LOC114241831</fullName>
    </submittedName>
</protein>